<accession>A0ABW6Y289</accession>
<evidence type="ECO:0000256" key="2">
    <source>
        <dbReference type="ARBA" id="ARBA00023326"/>
    </source>
</evidence>
<dbReference type="RefSeq" id="WP_388311517.1">
    <property type="nucleotide sequence ID" value="NZ_JBIBDZ010000016.1"/>
</dbReference>
<dbReference type="InterPro" id="IPR000421">
    <property type="entry name" value="FA58C"/>
</dbReference>
<dbReference type="Gene3D" id="2.160.20.10">
    <property type="entry name" value="Single-stranded right-handed beta-helix, Pectin lyase-like"/>
    <property type="match status" value="2"/>
</dbReference>
<feature type="domain" description="F5/8 type C" evidence="4">
    <location>
        <begin position="762"/>
        <end position="900"/>
    </location>
</feature>
<evidence type="ECO:0000259" key="4">
    <source>
        <dbReference type="PROSITE" id="PS50022"/>
    </source>
</evidence>
<dbReference type="InterPro" id="IPR011050">
    <property type="entry name" value="Pectin_lyase_fold/virulence"/>
</dbReference>
<keyword evidence="2" id="KW-0624">Polysaccharide degradation</keyword>
<dbReference type="InterPro" id="IPR050713">
    <property type="entry name" value="RTP_Phos/Ushers"/>
</dbReference>
<protein>
    <submittedName>
        <fullName evidence="6">Discoidin domain-containing protein</fullName>
    </submittedName>
</protein>
<dbReference type="Pfam" id="PF13229">
    <property type="entry name" value="Beta_helix"/>
    <property type="match status" value="1"/>
</dbReference>
<dbReference type="InterPro" id="IPR013783">
    <property type="entry name" value="Ig-like_fold"/>
</dbReference>
<dbReference type="SUPFAM" id="SSF49785">
    <property type="entry name" value="Galactose-binding domain-like"/>
    <property type="match status" value="1"/>
</dbReference>
<dbReference type="SMART" id="SM00060">
    <property type="entry name" value="FN3"/>
    <property type="match status" value="2"/>
</dbReference>
<dbReference type="Gene3D" id="2.60.120.260">
    <property type="entry name" value="Galactose-binding domain-like"/>
    <property type="match status" value="1"/>
</dbReference>
<dbReference type="PANTHER" id="PTHR46957">
    <property type="entry name" value="CYTOKINE RECEPTOR"/>
    <property type="match status" value="1"/>
</dbReference>
<dbReference type="Pfam" id="PF00041">
    <property type="entry name" value="fn3"/>
    <property type="match status" value="2"/>
</dbReference>
<evidence type="ECO:0000256" key="3">
    <source>
        <dbReference type="SAM" id="MobiDB-lite"/>
    </source>
</evidence>
<sequence length="1326" mass="137721">MSHAHQARPARRDRTPRRHRAMVLAMAVATALTGVTGLGGGTAVAVPGDRAATTAATGTAALAVPDLSSANRRAPVAGLPDWSRAGYRGGAALPGPAEAHPDADCHITAEELASRYGVRADGGDATTGLQQAVDAIRTDCTPSAGYTRLSSITLPAGRIVVTRQLSLDADYMVLRGAGMGQTTLAFRPDANTRYDTLTPDGGDWDEDGMTHGAGKGGWTWPGRGLLRVQTREVSPKYTSDHASAPADRKDIFEGSVNQHWASGIPLREGSAIGTTQIRLAADADMSRFTVGAHLWVGAANTAKFYQQQTITDSSTYVNQHMRQQIFQIAAVDSAGRNLTLDKPLEYELPLDSTSDGSAAIGGTVYPSRVTPLKVVQGVGIEDLSITQELDGMSRLGGGTYDVDPDDARTDFGNIAPEYAQHGIVLKWAANVWIRRVGTRMTGSHAVVTESAKNIQVQESSFDGSWNKGKGGNGYFRGSRVWDSLYAYNTSRNLRHFTFQWSASDNVVVGNDFDSDLNLHGGWERRNLFEYNKAAVPFENSSKNCRANCGEEGGGGPDDSTWWPIWWGAGPKAVKWSGATGPQNVFYGNNLSKQTTAGGPYQPYYADRRRLYQLGSAAADASAYRHLAENGTPVPDWAGRENLDYSRAPHAGVNATRTDTSGSLFLKSTGSGPGGDSEAPSVPGAPRATGTTADSVSLAWQASTDNVGVTGYDVYRGGSLVGTTASTTYTDTGLTASTTYGYTVKARDAAGNGSGASGAVSATTRSGGGTPTPALLSRGRPATASSAEAAGFEASLAVDGDTGTRWASAEGVDPQWIRVDLGASHALSRVRLTWEAAYGKAYRIQTSNDGTNWTDVHSTGTGDGGVDDLAVTGAGRYVRMLGTARGTAYGYSLWEFEVYGSPAPGGGADTTAPSVPAGLRATGTSASSVSLAWDAATDDVGVTGYDVFRGGTRVGSTASASYTDTGLAASTSYGYTVRARDAAGNMSAASGSVEVTTGPDGGGGPVVDVSTAGQLQSALANARPGQTIRLAAGEYRGSFVTQQAGTAAAPITLTGPSSAVLVNDGPSGTAPSCPVPTAGWDSGYGLWLYGAPYWQLTGFTVKESKKGVVLDDSPHVTLDGLSVHHVDEEAVHFRRSSADGVIKNSTITHTGLVQAGYGEAVYIGSAGSNWACHGNQGGVDRSDRVQVLDNRIGPSVAAEHVDIKEGTSDGVIRGNTFDGSGISGSNSADSWVDAKGVGYLIENNTGTFSSPGTFANGYETHNPSTTPSFPNGCGNVWRGNRSDLGGVGAYAIKITSPSKCTADPNVVHASNTVTHAGSGLTNVPVTP</sequence>
<dbReference type="Gene3D" id="2.60.40.10">
    <property type="entry name" value="Immunoglobulins"/>
    <property type="match status" value="2"/>
</dbReference>
<dbReference type="SUPFAM" id="SSF49265">
    <property type="entry name" value="Fibronectin type III"/>
    <property type="match status" value="2"/>
</dbReference>
<dbReference type="Pfam" id="PF00754">
    <property type="entry name" value="F5_F8_type_C"/>
    <property type="match status" value="1"/>
</dbReference>
<dbReference type="PANTHER" id="PTHR46957:SF3">
    <property type="entry name" value="CYTOKINE RECEPTOR"/>
    <property type="match status" value="1"/>
</dbReference>
<evidence type="ECO:0000313" key="6">
    <source>
        <dbReference type="EMBL" id="MFF5923843.1"/>
    </source>
</evidence>
<feature type="domain" description="Fibronectin type-III" evidence="5">
    <location>
        <begin position="681"/>
        <end position="766"/>
    </location>
</feature>
<dbReference type="InterPro" id="IPR012334">
    <property type="entry name" value="Pectin_lyas_fold"/>
</dbReference>
<dbReference type="EMBL" id="JBIBDZ010000016">
    <property type="protein sequence ID" value="MFF5923843.1"/>
    <property type="molecule type" value="Genomic_DNA"/>
</dbReference>
<dbReference type="PROSITE" id="PS50022">
    <property type="entry name" value="FA58C_3"/>
    <property type="match status" value="1"/>
</dbReference>
<evidence type="ECO:0000313" key="7">
    <source>
        <dbReference type="Proteomes" id="UP001602370"/>
    </source>
</evidence>
<gene>
    <name evidence="6" type="ORF">ACFY8C_36795</name>
</gene>
<dbReference type="InterPro" id="IPR039448">
    <property type="entry name" value="Beta_helix"/>
</dbReference>
<name>A0ABW6Y289_9ACTN</name>
<dbReference type="InterPro" id="IPR003961">
    <property type="entry name" value="FN3_dom"/>
</dbReference>
<feature type="region of interest" description="Disordered" evidence="3">
    <location>
        <begin position="647"/>
        <end position="692"/>
    </location>
</feature>
<proteinExistence type="predicted"/>
<dbReference type="PROSITE" id="PS50853">
    <property type="entry name" value="FN3"/>
    <property type="match status" value="2"/>
</dbReference>
<feature type="domain" description="Fibronectin type-III" evidence="5">
    <location>
        <begin position="914"/>
        <end position="999"/>
    </location>
</feature>
<dbReference type="InterPro" id="IPR036116">
    <property type="entry name" value="FN3_sf"/>
</dbReference>
<keyword evidence="2" id="KW-0119">Carbohydrate metabolism</keyword>
<dbReference type="SMART" id="SM00231">
    <property type="entry name" value="FA58C"/>
    <property type="match status" value="1"/>
</dbReference>
<dbReference type="CDD" id="cd00063">
    <property type="entry name" value="FN3"/>
    <property type="match status" value="2"/>
</dbReference>
<evidence type="ECO:0000259" key="5">
    <source>
        <dbReference type="PROSITE" id="PS50853"/>
    </source>
</evidence>
<organism evidence="6 7">
    <name type="scientific">Streptomyces flavochromogenes</name>
    <dbReference type="NCBI Taxonomy" id="68199"/>
    <lineage>
        <taxon>Bacteria</taxon>
        <taxon>Bacillati</taxon>
        <taxon>Actinomycetota</taxon>
        <taxon>Actinomycetes</taxon>
        <taxon>Kitasatosporales</taxon>
        <taxon>Streptomycetaceae</taxon>
        <taxon>Streptomyces</taxon>
    </lineage>
</organism>
<keyword evidence="7" id="KW-1185">Reference proteome</keyword>
<feature type="compositionally biased region" description="Polar residues" evidence="3">
    <location>
        <begin position="654"/>
        <end position="669"/>
    </location>
</feature>
<dbReference type="InterPro" id="IPR008979">
    <property type="entry name" value="Galactose-bd-like_sf"/>
</dbReference>
<dbReference type="SUPFAM" id="SSF51126">
    <property type="entry name" value="Pectin lyase-like"/>
    <property type="match status" value="2"/>
</dbReference>
<keyword evidence="1" id="KW-0378">Hydrolase</keyword>
<reference evidence="6 7" key="1">
    <citation type="submission" date="2024-10" db="EMBL/GenBank/DDBJ databases">
        <title>The Natural Products Discovery Center: Release of the First 8490 Sequenced Strains for Exploring Actinobacteria Biosynthetic Diversity.</title>
        <authorList>
            <person name="Kalkreuter E."/>
            <person name="Kautsar S.A."/>
            <person name="Yang D."/>
            <person name="Bader C.D."/>
            <person name="Teijaro C.N."/>
            <person name="Fluegel L."/>
            <person name="Davis C.M."/>
            <person name="Simpson J.R."/>
            <person name="Lauterbach L."/>
            <person name="Steele A.D."/>
            <person name="Gui C."/>
            <person name="Meng S."/>
            <person name="Li G."/>
            <person name="Viehrig K."/>
            <person name="Ye F."/>
            <person name="Su P."/>
            <person name="Kiefer A.F."/>
            <person name="Nichols A."/>
            <person name="Cepeda A.J."/>
            <person name="Yan W."/>
            <person name="Fan B."/>
            <person name="Jiang Y."/>
            <person name="Adhikari A."/>
            <person name="Zheng C.-J."/>
            <person name="Schuster L."/>
            <person name="Cowan T.M."/>
            <person name="Smanski M.J."/>
            <person name="Chevrette M.G."/>
            <person name="De Carvalho L.P.S."/>
            <person name="Shen B."/>
        </authorList>
    </citation>
    <scope>NUCLEOTIDE SEQUENCE [LARGE SCALE GENOMIC DNA]</scope>
    <source>
        <strain evidence="6 7">NPDC012605</strain>
    </source>
</reference>
<evidence type="ECO:0000256" key="1">
    <source>
        <dbReference type="ARBA" id="ARBA00023295"/>
    </source>
</evidence>
<dbReference type="Proteomes" id="UP001602370">
    <property type="component" value="Unassembled WGS sequence"/>
</dbReference>
<keyword evidence="1" id="KW-0326">Glycosidase</keyword>
<comment type="caution">
    <text evidence="6">The sequence shown here is derived from an EMBL/GenBank/DDBJ whole genome shotgun (WGS) entry which is preliminary data.</text>
</comment>
<feature type="region of interest" description="Disordered" evidence="3">
    <location>
        <begin position="749"/>
        <end position="778"/>
    </location>
</feature>